<keyword evidence="3" id="KW-0238">DNA-binding</keyword>
<evidence type="ECO:0000256" key="5">
    <source>
        <dbReference type="ARBA" id="ARBA00023242"/>
    </source>
</evidence>
<evidence type="ECO:0000313" key="8">
    <source>
        <dbReference type="EMBL" id="JAT76963.1"/>
    </source>
</evidence>
<dbReference type="Gene3D" id="1.20.5.170">
    <property type="match status" value="1"/>
</dbReference>
<keyword evidence="2" id="KW-0805">Transcription regulation</keyword>
<gene>
    <name evidence="7" type="ORF">g.22469</name>
    <name evidence="8" type="ORF">g.22472</name>
</gene>
<dbReference type="PANTHER" id="PTHR45764">
    <property type="entry name" value="BZIP TRANSCRIPTION FACTOR 44"/>
    <property type="match status" value="1"/>
</dbReference>
<dbReference type="CDD" id="cd14702">
    <property type="entry name" value="bZIP_plant_GBF1"/>
    <property type="match status" value="1"/>
</dbReference>
<reference evidence="7" key="1">
    <citation type="submission" date="2015-08" db="EMBL/GenBank/DDBJ databases">
        <authorList>
            <person name="Babu N.S."/>
            <person name="Beckwith C.J."/>
            <person name="Beseler K.G."/>
            <person name="Brison A."/>
            <person name="Carone J.V."/>
            <person name="Caskin T.P."/>
            <person name="Diamond M."/>
            <person name="Durham M.E."/>
            <person name="Foxe J.M."/>
            <person name="Go M."/>
            <person name="Henderson B.A."/>
            <person name="Jones I.B."/>
            <person name="McGettigan J.A."/>
            <person name="Micheletti S.J."/>
            <person name="Nasrallah M.E."/>
            <person name="Ortiz D."/>
            <person name="Piller C.R."/>
            <person name="Privatt S.R."/>
            <person name="Schneider S.L."/>
            <person name="Sharp S."/>
            <person name="Smith T.C."/>
            <person name="Stanton J.D."/>
            <person name="Ullery H.E."/>
            <person name="Wilson R.J."/>
            <person name="Serrano M.G."/>
            <person name="Buck G."/>
            <person name="Lee V."/>
            <person name="Wang Y."/>
            <person name="Carvalho R."/>
            <person name="Voegtly L."/>
            <person name="Shi R."/>
            <person name="Duckworth R."/>
            <person name="Johnson A."/>
            <person name="Loviza R."/>
            <person name="Walstead R."/>
            <person name="Shah Z."/>
            <person name="Kiflezghi M."/>
            <person name="Wade K."/>
            <person name="Ball S.L."/>
            <person name="Bradley K.W."/>
            <person name="Asai D.J."/>
            <person name="Bowman C.A."/>
            <person name="Russell D.A."/>
            <person name="Pope W.H."/>
            <person name="Jacobs-Sera D."/>
            <person name="Hendrix R.W."/>
            <person name="Hatfull G.F."/>
        </authorList>
    </citation>
    <scope>NUCLEOTIDE SEQUENCE</scope>
</reference>
<feature type="domain" description="BZIP" evidence="6">
    <location>
        <begin position="144"/>
        <end position="207"/>
    </location>
</feature>
<dbReference type="Pfam" id="PF00170">
    <property type="entry name" value="bZIP_1"/>
    <property type="match status" value="1"/>
</dbReference>
<keyword evidence="4" id="KW-0804">Transcription</keyword>
<protein>
    <recommendedName>
        <fullName evidence="6">BZIP domain-containing protein</fullName>
    </recommendedName>
</protein>
<dbReference type="PROSITE" id="PS00036">
    <property type="entry name" value="BZIP_BASIC"/>
    <property type="match status" value="1"/>
</dbReference>
<evidence type="ECO:0000256" key="4">
    <source>
        <dbReference type="ARBA" id="ARBA00023163"/>
    </source>
</evidence>
<evidence type="ECO:0000256" key="2">
    <source>
        <dbReference type="ARBA" id="ARBA00023015"/>
    </source>
</evidence>
<dbReference type="EMBL" id="GDKF01002118">
    <property type="protein sequence ID" value="JAT76504.1"/>
    <property type="molecule type" value="Transcribed_RNA"/>
</dbReference>
<sequence>MVSNSIVTGNRHPWHGTSPGVVPVRVVCELHPSSLVSSGALASPISADGGSSLQAGQIVNRTVTTLTGPLVRPASKQTLQISVPRGHVTGGDLLQGLAPSKGPMCEGDRACEGEDEYSSEDMTPHVQRHVNGNLPIPGHMSEEERRRMKRRVANRESARRVRLKRQELVDELQHKCTFLQLANARLSANVHALEQQQASILAHVSMLRSALDVSQKEAQELRRRLSQSGRPLSTCTAQGG</sequence>
<dbReference type="InterPro" id="IPR004827">
    <property type="entry name" value="bZIP"/>
</dbReference>
<name>A0A1D2ABD4_AUXPR</name>
<keyword evidence="5" id="KW-0539">Nucleus</keyword>
<dbReference type="AlphaFoldDB" id="A0A1D2ABD4"/>
<dbReference type="SUPFAM" id="SSF57959">
    <property type="entry name" value="Leucine zipper domain"/>
    <property type="match status" value="1"/>
</dbReference>
<dbReference type="GO" id="GO:0005634">
    <property type="term" value="C:nucleus"/>
    <property type="evidence" value="ECO:0007669"/>
    <property type="project" value="UniProtKB-SubCell"/>
</dbReference>
<comment type="subcellular location">
    <subcellularLocation>
        <location evidence="1">Nucleus</location>
    </subcellularLocation>
</comment>
<organism evidence="7">
    <name type="scientific">Auxenochlorella protothecoides</name>
    <name type="common">Green microalga</name>
    <name type="synonym">Chlorella protothecoides</name>
    <dbReference type="NCBI Taxonomy" id="3075"/>
    <lineage>
        <taxon>Eukaryota</taxon>
        <taxon>Viridiplantae</taxon>
        <taxon>Chlorophyta</taxon>
        <taxon>core chlorophytes</taxon>
        <taxon>Trebouxiophyceae</taxon>
        <taxon>Chlorellales</taxon>
        <taxon>Chlorellaceae</taxon>
        <taxon>Auxenochlorella</taxon>
    </lineage>
</organism>
<dbReference type="InterPro" id="IPR045314">
    <property type="entry name" value="bZIP_plant_GBF1"/>
</dbReference>
<dbReference type="InterPro" id="IPR046347">
    <property type="entry name" value="bZIP_sf"/>
</dbReference>
<proteinExistence type="predicted"/>
<dbReference type="EMBL" id="GDKF01001659">
    <property type="protein sequence ID" value="JAT76963.1"/>
    <property type="molecule type" value="Transcribed_RNA"/>
</dbReference>
<dbReference type="GO" id="GO:0003677">
    <property type="term" value="F:DNA binding"/>
    <property type="evidence" value="ECO:0007669"/>
    <property type="project" value="UniProtKB-KW"/>
</dbReference>
<dbReference type="GO" id="GO:0003700">
    <property type="term" value="F:DNA-binding transcription factor activity"/>
    <property type="evidence" value="ECO:0007669"/>
    <property type="project" value="InterPro"/>
</dbReference>
<dbReference type="GO" id="GO:0046982">
    <property type="term" value="F:protein heterodimerization activity"/>
    <property type="evidence" value="ECO:0007669"/>
    <property type="project" value="UniProtKB-ARBA"/>
</dbReference>
<evidence type="ECO:0000256" key="3">
    <source>
        <dbReference type="ARBA" id="ARBA00023125"/>
    </source>
</evidence>
<accession>A0A1D2ABD4</accession>
<dbReference type="PANTHER" id="PTHR45764:SF38">
    <property type="entry name" value="BZIP TRANSCRIPTION FACTOR 44"/>
    <property type="match status" value="1"/>
</dbReference>
<evidence type="ECO:0000259" key="6">
    <source>
        <dbReference type="PROSITE" id="PS50217"/>
    </source>
</evidence>
<dbReference type="PROSITE" id="PS50217">
    <property type="entry name" value="BZIP"/>
    <property type="match status" value="1"/>
</dbReference>
<evidence type="ECO:0000313" key="7">
    <source>
        <dbReference type="EMBL" id="JAT76504.1"/>
    </source>
</evidence>
<evidence type="ECO:0000256" key="1">
    <source>
        <dbReference type="ARBA" id="ARBA00004123"/>
    </source>
</evidence>
<dbReference type="SMART" id="SM00338">
    <property type="entry name" value="BRLZ"/>
    <property type="match status" value="1"/>
</dbReference>